<feature type="domain" description="Aminoacyl-transfer RNA synthetases class-II family profile" evidence="8">
    <location>
        <begin position="1"/>
        <end position="332"/>
    </location>
</feature>
<keyword evidence="4" id="KW-0547">Nucleotide-binding</keyword>
<evidence type="ECO:0000256" key="1">
    <source>
        <dbReference type="ARBA" id="ARBA00008226"/>
    </source>
</evidence>
<name>A0A075G5A9_9ARCH</name>
<evidence type="ECO:0000256" key="6">
    <source>
        <dbReference type="NCBIfam" id="TIGR00442"/>
    </source>
</evidence>
<feature type="binding site" evidence="7">
    <location>
        <position position="264"/>
    </location>
    <ligand>
        <name>L-histidine</name>
        <dbReference type="ChEBI" id="CHEBI:57595"/>
    </ligand>
</feature>
<dbReference type="PROSITE" id="PS50862">
    <property type="entry name" value="AA_TRNA_LIGASE_II"/>
    <property type="match status" value="1"/>
</dbReference>
<dbReference type="Gene3D" id="3.30.930.10">
    <property type="entry name" value="Bira Bifunctional Protein, Domain 2"/>
    <property type="match status" value="1"/>
</dbReference>
<feature type="binding site" evidence="7">
    <location>
        <position position="105"/>
    </location>
    <ligand>
        <name>L-histidine</name>
        <dbReference type="ChEBI" id="CHEBI:57595"/>
    </ligand>
</feature>
<feature type="binding site" evidence="7">
    <location>
        <position position="123"/>
    </location>
    <ligand>
        <name>L-histidine</name>
        <dbReference type="ChEBI" id="CHEBI:57595"/>
    </ligand>
</feature>
<keyword evidence="9" id="KW-0436">Ligase</keyword>
<dbReference type="InterPro" id="IPR006195">
    <property type="entry name" value="aa-tRNA-synth_II"/>
</dbReference>
<sequence>MELPRGMKDFENSEFLEIEFIRKKFLEISEIFNFKLMEPSPLELLSTLEAKGGETLRDDVYFFKDKGEREIALRFDFTIGLTRFIASQKSFKLPAKISSFGGVWRYDEPQKGRYRFFHQFDIEIFGKVNLEHDAEIIEFVSKFFEKIQLKNIVIDISHRKLVESYINKIFESNDEQIVSDILRAVDKIQKKSKQEIMSEFEKKGYSSTKLEKIIEFSKINGTPEEIEQKFDTNLLESWNDLKIIFKSLQNRNVNNIRINFGIVRGLDYYSGIVFEAFDTSFDIGALVGGGRYDNLPSIFGSNDLGATGVAGGIERIILSLNNQNSLHTIQNPRISVVYVNDDMQQIAINLASTLRDKGIFVDIDLSGKSLKKQMELSINSKFVVIIGPKEFSNGVVILRNMLDRTEKQIKIENLLLESKSIFNL</sequence>
<evidence type="ECO:0000256" key="2">
    <source>
        <dbReference type="ARBA" id="ARBA00012815"/>
    </source>
</evidence>
<evidence type="ECO:0000256" key="3">
    <source>
        <dbReference type="ARBA" id="ARBA00017399"/>
    </source>
</evidence>
<reference evidence="9" key="1">
    <citation type="journal article" date="2014" name="Genome Biol. Evol.">
        <title>Pangenome evidence for extensive interdomain horizontal transfer affecting lineage core and shell genes in uncultured planktonic thaumarchaeota and euryarchaeota.</title>
        <authorList>
            <person name="Deschamps P."/>
            <person name="Zivanovic Y."/>
            <person name="Moreira D."/>
            <person name="Rodriguez-Valera F."/>
            <person name="Lopez-Garcia P."/>
        </authorList>
    </citation>
    <scope>NUCLEOTIDE SEQUENCE</scope>
</reference>
<feature type="binding site" evidence="7">
    <location>
        <begin position="76"/>
        <end position="78"/>
    </location>
    <ligand>
        <name>L-histidine</name>
        <dbReference type="ChEBI" id="CHEBI:57595"/>
    </ligand>
</feature>
<evidence type="ECO:0000313" key="9">
    <source>
        <dbReference type="EMBL" id="AIE96942.1"/>
    </source>
</evidence>
<dbReference type="Pfam" id="PF03129">
    <property type="entry name" value="HGTP_anticodon"/>
    <property type="match status" value="1"/>
</dbReference>
<accession>A0A075G5A9</accession>
<evidence type="ECO:0000259" key="8">
    <source>
        <dbReference type="PROSITE" id="PS50862"/>
    </source>
</evidence>
<dbReference type="Pfam" id="PF13393">
    <property type="entry name" value="tRNA-synt_His"/>
    <property type="match status" value="1"/>
</dbReference>
<dbReference type="SUPFAM" id="SSF55681">
    <property type="entry name" value="Class II aaRS and biotin synthetases"/>
    <property type="match status" value="1"/>
</dbReference>
<dbReference type="AlphaFoldDB" id="A0A075G5A9"/>
<dbReference type="CDD" id="cd00773">
    <property type="entry name" value="HisRS-like_core"/>
    <property type="match status" value="1"/>
</dbReference>
<organism evidence="9">
    <name type="scientific">uncultured marine thaumarchaeote AD1000_88_E07</name>
    <dbReference type="NCBI Taxonomy" id="1455946"/>
    <lineage>
        <taxon>Archaea</taxon>
        <taxon>Nitrososphaerota</taxon>
        <taxon>environmental samples</taxon>
    </lineage>
</organism>
<dbReference type="PIRSF" id="PIRSF001549">
    <property type="entry name" value="His-tRNA_synth"/>
    <property type="match status" value="1"/>
</dbReference>
<dbReference type="EMBL" id="KF900493">
    <property type="protein sequence ID" value="AIE96942.1"/>
    <property type="molecule type" value="Genomic_DNA"/>
</dbReference>
<proteinExistence type="inferred from homology"/>
<dbReference type="InterPro" id="IPR004516">
    <property type="entry name" value="HisRS/HisZ"/>
</dbReference>
<dbReference type="PANTHER" id="PTHR43707">
    <property type="entry name" value="HISTIDYL-TRNA SYNTHETASE"/>
    <property type="match status" value="1"/>
</dbReference>
<dbReference type="InterPro" id="IPR041715">
    <property type="entry name" value="HisRS-like_core"/>
</dbReference>
<dbReference type="GO" id="GO:0004821">
    <property type="term" value="F:histidine-tRNA ligase activity"/>
    <property type="evidence" value="ECO:0007669"/>
    <property type="project" value="UniProtKB-UniRule"/>
</dbReference>
<dbReference type="SUPFAM" id="SSF52954">
    <property type="entry name" value="Class II aaRS ABD-related"/>
    <property type="match status" value="1"/>
</dbReference>
<evidence type="ECO:0000256" key="5">
    <source>
        <dbReference type="ARBA" id="ARBA00047639"/>
    </source>
</evidence>
<dbReference type="InterPro" id="IPR036621">
    <property type="entry name" value="Anticodon-bd_dom_sf"/>
</dbReference>
<evidence type="ECO:0000256" key="4">
    <source>
        <dbReference type="ARBA" id="ARBA00022741"/>
    </source>
</evidence>
<gene>
    <name evidence="9" type="primary">HARS</name>
    <name evidence="9" type="synonym">hisS</name>
</gene>
<feature type="binding site" evidence="7">
    <location>
        <begin position="268"/>
        <end position="269"/>
    </location>
    <ligand>
        <name>L-histidine</name>
        <dbReference type="ChEBI" id="CHEBI:57595"/>
    </ligand>
</feature>
<dbReference type="GO" id="GO:0005737">
    <property type="term" value="C:cytoplasm"/>
    <property type="evidence" value="ECO:0007669"/>
    <property type="project" value="UniProtKB-UniRule"/>
</dbReference>
<comment type="catalytic activity">
    <reaction evidence="5">
        <text>tRNA(His) + L-histidine + ATP = L-histidyl-tRNA(His) + AMP + diphosphate + H(+)</text>
        <dbReference type="Rhea" id="RHEA:17313"/>
        <dbReference type="Rhea" id="RHEA-COMP:9665"/>
        <dbReference type="Rhea" id="RHEA-COMP:9689"/>
        <dbReference type="ChEBI" id="CHEBI:15378"/>
        <dbReference type="ChEBI" id="CHEBI:30616"/>
        <dbReference type="ChEBI" id="CHEBI:33019"/>
        <dbReference type="ChEBI" id="CHEBI:57595"/>
        <dbReference type="ChEBI" id="CHEBI:78442"/>
        <dbReference type="ChEBI" id="CHEBI:78527"/>
        <dbReference type="ChEBI" id="CHEBI:456215"/>
        <dbReference type="EC" id="6.1.1.21"/>
    </reaction>
</comment>
<dbReference type="InterPro" id="IPR015807">
    <property type="entry name" value="His-tRNA-ligase"/>
</dbReference>
<comment type="similarity">
    <text evidence="1">Belongs to the class-II aminoacyl-tRNA synthetase family.</text>
</comment>
<protein>
    <recommendedName>
        <fullName evidence="3 6">Histidine--tRNA ligase</fullName>
        <ecNumber evidence="2 6">6.1.1.21</ecNumber>
    </recommendedName>
</protein>
<dbReference type="InterPro" id="IPR045864">
    <property type="entry name" value="aa-tRNA-synth_II/BPL/LPL"/>
</dbReference>
<dbReference type="GO" id="GO:0006427">
    <property type="term" value="P:histidyl-tRNA aminoacylation"/>
    <property type="evidence" value="ECO:0007669"/>
    <property type="project" value="UniProtKB-UniRule"/>
</dbReference>
<keyword evidence="9" id="KW-0030">Aminoacyl-tRNA synthetase</keyword>
<dbReference type="GO" id="GO:0005524">
    <property type="term" value="F:ATP binding"/>
    <property type="evidence" value="ECO:0007669"/>
    <property type="project" value="InterPro"/>
</dbReference>
<dbReference type="InterPro" id="IPR004154">
    <property type="entry name" value="Anticodon-bd"/>
</dbReference>
<feature type="binding site" evidence="7">
    <location>
        <position position="119"/>
    </location>
    <ligand>
        <name>L-histidine</name>
        <dbReference type="ChEBI" id="CHEBI:57595"/>
    </ligand>
</feature>
<evidence type="ECO:0000256" key="7">
    <source>
        <dbReference type="PIRSR" id="PIRSR001549-1"/>
    </source>
</evidence>
<dbReference type="Gene3D" id="3.40.50.800">
    <property type="entry name" value="Anticodon-binding domain"/>
    <property type="match status" value="1"/>
</dbReference>
<dbReference type="NCBIfam" id="TIGR00442">
    <property type="entry name" value="hisS"/>
    <property type="match status" value="1"/>
</dbReference>
<dbReference type="EC" id="6.1.1.21" evidence="2 6"/>
<dbReference type="PANTHER" id="PTHR43707:SF1">
    <property type="entry name" value="HISTIDINE--TRNA LIGASE, MITOCHONDRIAL-RELATED"/>
    <property type="match status" value="1"/>
</dbReference>